<comment type="function">
    <text evidence="3">Required for dimerization of active 70S ribosomes into 100S ribosomes in stationary phase; 100S ribosomes are translationally inactive and sometimes present during exponential growth.</text>
</comment>
<dbReference type="InterPro" id="IPR032528">
    <property type="entry name" value="Ribosom_S30AE_C"/>
</dbReference>
<proteinExistence type="inferred from homology"/>
<protein>
    <recommendedName>
        <fullName evidence="3">Ribosome hibernation promoting factor</fullName>
        <shortName evidence="3">HPF</shortName>
    </recommendedName>
</protein>
<gene>
    <name evidence="3" type="primary">hpf</name>
    <name evidence="6" type="ORF">ADK41_35265</name>
</gene>
<dbReference type="GO" id="GO:0043024">
    <property type="term" value="F:ribosomal small subunit binding"/>
    <property type="evidence" value="ECO:0007669"/>
    <property type="project" value="TreeGrafter"/>
</dbReference>
<dbReference type="InterPro" id="IPR034694">
    <property type="entry name" value="HPF_long/plastid"/>
</dbReference>
<dbReference type="InterPro" id="IPR050574">
    <property type="entry name" value="HPF/YfiA_ribosome-assoc"/>
</dbReference>
<dbReference type="CDD" id="cd00552">
    <property type="entry name" value="RaiA"/>
    <property type="match status" value="1"/>
</dbReference>
<accession>A0A0M9X5H2</accession>
<feature type="region of interest" description="Disordered" evidence="4">
    <location>
        <begin position="34"/>
        <end position="66"/>
    </location>
</feature>
<dbReference type="GO" id="GO:0022627">
    <property type="term" value="C:cytosolic small ribosomal subunit"/>
    <property type="evidence" value="ECO:0007669"/>
    <property type="project" value="TreeGrafter"/>
</dbReference>
<keyword evidence="2 3" id="KW-0810">Translation regulation</keyword>
<sequence length="302" mass="33263">MFGCEGKPQATPLESDYRAAGFSFSPVPVEWRSRPWGRRWTSPSPRFRASPESGAKGRRSAARRSDPGTEFCVDIVVKGRKTEVPERFRKHVAEKLNLEKIQKLDGKVISLDVEVSKEPNPRQADRCDRVEITLRSRGPVIRAEAAASDPYAALDMAAEKLDARLRKQHDKRFSRRGARRIPAAEVPDHVPGAATLNGAGAMSAAEEEGAVPTKKIGSLEVQGDGPLVVREKTHVAAPMTLDQALYEMELVGHDFYLFIDSETKEPSVVYRRHAYDYGVIHLSTDTMVTQTQSPEAGGTLGG</sequence>
<reference evidence="6 7" key="1">
    <citation type="submission" date="2015-07" db="EMBL/GenBank/DDBJ databases">
        <authorList>
            <person name="Noorani M."/>
        </authorList>
    </citation>
    <scope>NUCLEOTIDE SEQUENCE [LARGE SCALE GENOMIC DNA]</scope>
    <source>
        <strain evidence="6 7">NRRL B-24567</strain>
    </source>
</reference>
<evidence type="ECO:0000313" key="6">
    <source>
        <dbReference type="EMBL" id="KOT28930.1"/>
    </source>
</evidence>
<dbReference type="Gene3D" id="3.30.505.50">
    <property type="entry name" value="Sigma 54 modulation/S30EA ribosomal protein, C-terminal domain"/>
    <property type="match status" value="1"/>
</dbReference>
<comment type="similarity">
    <text evidence="3">Belongs to the HPF/YfiA ribosome-associated protein family. Long HPF subfamily.</text>
</comment>
<dbReference type="HAMAP" id="MF_00839">
    <property type="entry name" value="HPF"/>
    <property type="match status" value="1"/>
</dbReference>
<comment type="caution">
    <text evidence="6">The sequence shown here is derived from an EMBL/GenBank/DDBJ whole genome shotgun (WGS) entry which is preliminary data.</text>
</comment>
<dbReference type="SUPFAM" id="SSF69754">
    <property type="entry name" value="Ribosome binding protein Y (YfiA homologue)"/>
    <property type="match status" value="1"/>
</dbReference>
<dbReference type="GO" id="GO:0045900">
    <property type="term" value="P:negative regulation of translational elongation"/>
    <property type="evidence" value="ECO:0007669"/>
    <property type="project" value="TreeGrafter"/>
</dbReference>
<dbReference type="InterPro" id="IPR036567">
    <property type="entry name" value="RHF-like"/>
</dbReference>
<dbReference type="FunFam" id="3.30.160.100:FF:000004">
    <property type="entry name" value="Ribosome hibernation promoting factor"/>
    <property type="match status" value="1"/>
</dbReference>
<evidence type="ECO:0000256" key="3">
    <source>
        <dbReference type="HAMAP-Rule" id="MF_00839"/>
    </source>
</evidence>
<dbReference type="InterPro" id="IPR038416">
    <property type="entry name" value="Ribosom_S30AE_C_sf"/>
</dbReference>
<comment type="subunit">
    <text evidence="3">Interacts with 100S ribosomes.</text>
</comment>
<dbReference type="EMBL" id="LGCN01000252">
    <property type="protein sequence ID" value="KOT28930.1"/>
    <property type="molecule type" value="Genomic_DNA"/>
</dbReference>
<dbReference type="FunFam" id="3.30.505.50:FF:000002">
    <property type="entry name" value="Ribosome hibernation promoting factor"/>
    <property type="match status" value="1"/>
</dbReference>
<dbReference type="Proteomes" id="UP000037773">
    <property type="component" value="Unassembled WGS sequence"/>
</dbReference>
<dbReference type="Pfam" id="PF02482">
    <property type="entry name" value="Ribosomal_S30AE"/>
    <property type="match status" value="1"/>
</dbReference>
<dbReference type="PATRIC" id="fig|36816.3.peg.7660"/>
<evidence type="ECO:0000256" key="2">
    <source>
        <dbReference type="ARBA" id="ARBA00022845"/>
    </source>
</evidence>
<name>A0A0M9X5H2_9ACTN</name>
<evidence type="ECO:0000313" key="7">
    <source>
        <dbReference type="Proteomes" id="UP000037773"/>
    </source>
</evidence>
<dbReference type="NCBIfam" id="TIGR00741">
    <property type="entry name" value="yfiA"/>
    <property type="match status" value="1"/>
</dbReference>
<keyword evidence="1 3" id="KW-0963">Cytoplasm</keyword>
<feature type="domain" description="Sigma 54 modulation/S30EA ribosomal protein C-terminal" evidence="5">
    <location>
        <begin position="226"/>
        <end position="279"/>
    </location>
</feature>
<dbReference type="InterPro" id="IPR003489">
    <property type="entry name" value="RHF/RaiA"/>
</dbReference>
<evidence type="ECO:0000256" key="4">
    <source>
        <dbReference type="SAM" id="MobiDB-lite"/>
    </source>
</evidence>
<dbReference type="Gene3D" id="3.30.160.100">
    <property type="entry name" value="Ribosome hibernation promotion factor-like"/>
    <property type="match status" value="1"/>
</dbReference>
<keyword evidence="7" id="KW-1185">Reference proteome</keyword>
<dbReference type="AlphaFoldDB" id="A0A0M9X5H2"/>
<dbReference type="Pfam" id="PF16321">
    <property type="entry name" value="Ribosom_S30AE_C"/>
    <property type="match status" value="1"/>
</dbReference>
<dbReference type="PANTHER" id="PTHR33231">
    <property type="entry name" value="30S RIBOSOMAL PROTEIN"/>
    <property type="match status" value="1"/>
</dbReference>
<evidence type="ECO:0000259" key="5">
    <source>
        <dbReference type="Pfam" id="PF16321"/>
    </source>
</evidence>
<comment type="subcellular location">
    <subcellularLocation>
        <location evidence="3">Cytoplasm</location>
    </subcellularLocation>
</comment>
<organism evidence="6 7">
    <name type="scientific">Streptomyces caelestis</name>
    <dbReference type="NCBI Taxonomy" id="36816"/>
    <lineage>
        <taxon>Bacteria</taxon>
        <taxon>Bacillati</taxon>
        <taxon>Actinomycetota</taxon>
        <taxon>Actinomycetes</taxon>
        <taxon>Kitasatosporales</taxon>
        <taxon>Streptomycetaceae</taxon>
        <taxon>Streptomyces</taxon>
    </lineage>
</organism>
<evidence type="ECO:0000256" key="1">
    <source>
        <dbReference type="ARBA" id="ARBA00022490"/>
    </source>
</evidence>
<dbReference type="PANTHER" id="PTHR33231:SF1">
    <property type="entry name" value="30S RIBOSOMAL PROTEIN"/>
    <property type="match status" value="1"/>
</dbReference>